<keyword evidence="6" id="KW-0067">ATP-binding</keyword>
<feature type="domain" description="R13L1/DRL21-like LRR repeat region" evidence="12">
    <location>
        <begin position="925"/>
        <end position="969"/>
    </location>
</feature>
<dbReference type="EMBL" id="BQKI01000011">
    <property type="protein sequence ID" value="GJN04517.1"/>
    <property type="molecule type" value="Genomic_DNA"/>
</dbReference>
<name>A0AAV5D1A0_ELECO</name>
<dbReference type="Proteomes" id="UP001054889">
    <property type="component" value="Unassembled WGS sequence"/>
</dbReference>
<dbReference type="Pfam" id="PF23559">
    <property type="entry name" value="WHD_DRP"/>
    <property type="match status" value="1"/>
</dbReference>
<dbReference type="Gene3D" id="1.20.5.4130">
    <property type="match status" value="1"/>
</dbReference>
<protein>
    <submittedName>
        <fullName evidence="13">Uncharacterized protein</fullName>
    </submittedName>
</protein>
<dbReference type="PRINTS" id="PR00364">
    <property type="entry name" value="DISEASERSIST"/>
</dbReference>
<dbReference type="AlphaFoldDB" id="A0AAV5D1A0"/>
<reference evidence="13" key="2">
    <citation type="submission" date="2021-12" db="EMBL/GenBank/DDBJ databases">
        <title>Resequencing data analysis of finger millet.</title>
        <authorList>
            <person name="Hatakeyama M."/>
            <person name="Aluri S."/>
            <person name="Balachadran M.T."/>
            <person name="Sivarajan S.R."/>
            <person name="Poveda L."/>
            <person name="Shimizu-Inatsugi R."/>
            <person name="Schlapbach R."/>
            <person name="Sreeman S.M."/>
            <person name="Shimizu K.K."/>
        </authorList>
    </citation>
    <scope>NUCLEOTIDE SEQUENCE</scope>
</reference>
<dbReference type="InterPro" id="IPR041118">
    <property type="entry name" value="Rx_N"/>
</dbReference>
<feature type="domain" description="Zer-1-like leucine-rich repeats region" evidence="11">
    <location>
        <begin position="744"/>
        <end position="841"/>
    </location>
</feature>
<reference evidence="13" key="1">
    <citation type="journal article" date="2018" name="DNA Res.">
        <title>Multiple hybrid de novo genome assembly of finger millet, an orphan allotetraploid crop.</title>
        <authorList>
            <person name="Hatakeyama M."/>
            <person name="Aluri S."/>
            <person name="Balachadran M.T."/>
            <person name="Sivarajan S.R."/>
            <person name="Patrignani A."/>
            <person name="Gruter S."/>
            <person name="Poveda L."/>
            <person name="Shimizu-Inatsugi R."/>
            <person name="Baeten J."/>
            <person name="Francoijs K.J."/>
            <person name="Nataraja K.N."/>
            <person name="Reddy Y.A.N."/>
            <person name="Phadnis S."/>
            <person name="Ravikumar R.L."/>
            <person name="Schlapbach R."/>
            <person name="Sreeman S.M."/>
            <person name="Shimizu K.K."/>
        </authorList>
    </citation>
    <scope>NUCLEOTIDE SEQUENCE</scope>
</reference>
<gene>
    <name evidence="13" type="primary">ga22071</name>
    <name evidence="13" type="ORF">PR202_ga22071</name>
</gene>
<dbReference type="SUPFAM" id="SSF52047">
    <property type="entry name" value="RNI-like"/>
    <property type="match status" value="1"/>
</dbReference>
<dbReference type="InterPro" id="IPR036388">
    <property type="entry name" value="WH-like_DNA-bd_sf"/>
</dbReference>
<feature type="domain" description="Disease resistance protein winged helix" evidence="10">
    <location>
        <begin position="428"/>
        <end position="478"/>
    </location>
</feature>
<evidence type="ECO:0000313" key="13">
    <source>
        <dbReference type="EMBL" id="GJN04517.1"/>
    </source>
</evidence>
<dbReference type="GO" id="GO:0006952">
    <property type="term" value="P:defense response"/>
    <property type="evidence" value="ECO:0007669"/>
    <property type="project" value="UniProtKB-KW"/>
</dbReference>
<dbReference type="InterPro" id="IPR002182">
    <property type="entry name" value="NB-ARC"/>
</dbReference>
<comment type="caution">
    <text evidence="13">The sequence shown here is derived from an EMBL/GenBank/DDBJ whole genome shotgun (WGS) entry which is preliminary data.</text>
</comment>
<sequence>MAEIGGMLAAAALKMAAGKMAEAAGDRIMLQWTFSEDLEDMEDTMESIQAVLEDAEGQSIMNASVRLWLKRLTRASNHISDVFDEFEVKKTRKSALQKFKVLNPCLKLAPEVGMVSKMKKVREKLEKISNHHHKFSFTAGSSSSVQQVIDERVTSSEVIEANIVGRDNEKRELMELLTRPNTAQEVIIVPIYGIGGMGKTTLAQLLFNDTHFKDYGKAWVYIGQSFDLERIKCSIESKLQMDQDQVPNTQELGVDPSASKKILIVLDDLWEKNETNLDSLKDYLNRIRNGHKLHIIITTRDGDIAKKIKTTEAHKIAALSTDVCWNIIKQIAGFRDKDEADKGKLENIGKEIAKKCGGVALAARALGYTLRSRNYDGWVLVKDSGIWNASTSGYTSLPYDNDNVLASLKLSYSSMLPHLRLCFACCAIFPKGCKMAKDDLIFMWAALGFVKQSEEVSIWQHGEICIKQLLDMSFFQHSESPSLAVSPRHGVLVGGPEERQRSPRSGSRSGGLRPEVCERRRRYEGTAMEALERSRVRAAALREDRAPSCAGGEAALGAEATGAKGRVNSSDRKNVALFTMHDLVHDLARSAMGDELLDASEQRKFGGRNCRYAFLEDCSKPLNSFLLCPDKIRALRFLRSGETGHCSSGFSAAKYLRVLDFGECSLKKLPSSIGRLKMLRYLNAPRMKDWTIPSCITKLTKLIYLSLRGSYYLLALPESIGEMEALMYLDLSGCSAIRKLPSSFGKLQSLVHADLSNCSRIRDLSESLGNLTQLRYLNLTGCMEISKLPKSFGKLENLVHLDLSYCSLVNGSLEMKSGDLNDFFGSISALSNLEHLDLSSNLNIRALPDSICSLKKLHTLDLTNCMSLRTLPETMDRMDSLKFLIVNDCWHLDMSTLPINKSLIPLPNFVVRPAEGDQSSNLILLKNVNPSNLEISGLENVKSKEEARRIELKEKQNMVHLTLEWTTGKERFVESVELLNYLPNLVTVHLTGLSQCSSLPPLGQLPNLENLSLDAMPRITKIDRGTFGDGMNVFGHLKDLTISDMENLEEWRTTYSHGEGIADEFMFPNLKYLSIIRCPKLRVGPCPPRVHLMNITESDGVLVQWEVGVSHTLSHGEKQRPDDGHLVAADSGELEASSHVVVKSGGRPAAGRRSGGGSDRSRCWQRFEMEKAEPRCSAGALHDEDVLRPRSRAAAAAISLRSKSRDVGEGSGHVPGSLNGRRQDLLLLLAIDAVPAGPRR</sequence>
<feature type="domain" description="NB-ARC" evidence="8">
    <location>
        <begin position="168"/>
        <end position="333"/>
    </location>
</feature>
<feature type="region of interest" description="Disordered" evidence="7">
    <location>
        <begin position="486"/>
        <end position="515"/>
    </location>
</feature>
<evidence type="ECO:0000256" key="5">
    <source>
        <dbReference type="ARBA" id="ARBA00022821"/>
    </source>
</evidence>
<comment type="similarity">
    <text evidence="1">Belongs to the disease resistance NB-LRR family.</text>
</comment>
<evidence type="ECO:0000256" key="3">
    <source>
        <dbReference type="ARBA" id="ARBA00022737"/>
    </source>
</evidence>
<evidence type="ECO:0000256" key="1">
    <source>
        <dbReference type="ARBA" id="ARBA00008894"/>
    </source>
</evidence>
<evidence type="ECO:0000259" key="12">
    <source>
        <dbReference type="Pfam" id="PF25019"/>
    </source>
</evidence>
<dbReference type="SUPFAM" id="SSF52540">
    <property type="entry name" value="P-loop containing nucleoside triphosphate hydrolases"/>
    <property type="match status" value="1"/>
</dbReference>
<proteinExistence type="inferred from homology"/>
<evidence type="ECO:0000313" key="14">
    <source>
        <dbReference type="Proteomes" id="UP001054889"/>
    </source>
</evidence>
<dbReference type="InterPro" id="IPR001611">
    <property type="entry name" value="Leu-rich_rpt"/>
</dbReference>
<dbReference type="Pfam" id="PF00931">
    <property type="entry name" value="NB-ARC"/>
    <property type="match status" value="1"/>
</dbReference>
<evidence type="ECO:0000259" key="10">
    <source>
        <dbReference type="Pfam" id="PF23559"/>
    </source>
</evidence>
<keyword evidence="14" id="KW-1185">Reference proteome</keyword>
<keyword evidence="4" id="KW-0547">Nucleotide-binding</keyword>
<dbReference type="InterPro" id="IPR056845">
    <property type="entry name" value="LRR_Zer-1"/>
</dbReference>
<dbReference type="Gene3D" id="3.40.50.300">
    <property type="entry name" value="P-loop containing nucleotide triphosphate hydrolases"/>
    <property type="match status" value="1"/>
</dbReference>
<accession>A0AAV5D1A0</accession>
<evidence type="ECO:0000259" key="8">
    <source>
        <dbReference type="Pfam" id="PF00931"/>
    </source>
</evidence>
<feature type="compositionally biased region" description="Low complexity" evidence="7">
    <location>
        <begin position="503"/>
        <end position="514"/>
    </location>
</feature>
<feature type="region of interest" description="Disordered" evidence="7">
    <location>
        <begin position="1137"/>
        <end position="1161"/>
    </location>
</feature>
<keyword evidence="3" id="KW-0677">Repeat</keyword>
<keyword evidence="2" id="KW-0433">Leucine-rich repeat</keyword>
<dbReference type="PANTHER" id="PTHR36766">
    <property type="entry name" value="PLANT BROAD-SPECTRUM MILDEW RESISTANCE PROTEIN RPW8"/>
    <property type="match status" value="1"/>
</dbReference>
<dbReference type="PROSITE" id="PS51450">
    <property type="entry name" value="LRR"/>
    <property type="match status" value="1"/>
</dbReference>
<dbReference type="InterPro" id="IPR058922">
    <property type="entry name" value="WHD_DRP"/>
</dbReference>
<evidence type="ECO:0000256" key="6">
    <source>
        <dbReference type="ARBA" id="ARBA00022840"/>
    </source>
</evidence>
<dbReference type="SUPFAM" id="SSF52058">
    <property type="entry name" value="L domain-like"/>
    <property type="match status" value="1"/>
</dbReference>
<keyword evidence="5" id="KW-0611">Plant defense</keyword>
<organism evidence="13 14">
    <name type="scientific">Eleusine coracana subsp. coracana</name>
    <dbReference type="NCBI Taxonomy" id="191504"/>
    <lineage>
        <taxon>Eukaryota</taxon>
        <taxon>Viridiplantae</taxon>
        <taxon>Streptophyta</taxon>
        <taxon>Embryophyta</taxon>
        <taxon>Tracheophyta</taxon>
        <taxon>Spermatophyta</taxon>
        <taxon>Magnoliopsida</taxon>
        <taxon>Liliopsida</taxon>
        <taxon>Poales</taxon>
        <taxon>Poaceae</taxon>
        <taxon>PACMAD clade</taxon>
        <taxon>Chloridoideae</taxon>
        <taxon>Cynodonteae</taxon>
        <taxon>Eleusininae</taxon>
        <taxon>Eleusine</taxon>
    </lineage>
</organism>
<dbReference type="InterPro" id="IPR027417">
    <property type="entry name" value="P-loop_NTPase"/>
</dbReference>
<dbReference type="GO" id="GO:0043531">
    <property type="term" value="F:ADP binding"/>
    <property type="evidence" value="ECO:0007669"/>
    <property type="project" value="InterPro"/>
</dbReference>
<dbReference type="Pfam" id="PF25013">
    <property type="entry name" value="LRR_Zer-1"/>
    <property type="match status" value="1"/>
</dbReference>
<dbReference type="Pfam" id="PF25019">
    <property type="entry name" value="LRR_R13L1-DRL21"/>
    <property type="match status" value="1"/>
</dbReference>
<dbReference type="InterPro" id="IPR056789">
    <property type="entry name" value="LRR_R13L1-DRL21"/>
</dbReference>
<dbReference type="PANTHER" id="PTHR36766:SF73">
    <property type="entry name" value="NB-ARC DOMAIN-CONTAINING PROTEIN"/>
    <property type="match status" value="1"/>
</dbReference>
<dbReference type="GO" id="GO:0051707">
    <property type="term" value="P:response to other organism"/>
    <property type="evidence" value="ECO:0007669"/>
    <property type="project" value="UniProtKB-ARBA"/>
</dbReference>
<evidence type="ECO:0000256" key="7">
    <source>
        <dbReference type="SAM" id="MobiDB-lite"/>
    </source>
</evidence>
<evidence type="ECO:0000259" key="9">
    <source>
        <dbReference type="Pfam" id="PF18052"/>
    </source>
</evidence>
<dbReference type="Gene3D" id="1.10.8.430">
    <property type="entry name" value="Helical domain of apoptotic protease-activating factors"/>
    <property type="match status" value="1"/>
</dbReference>
<dbReference type="Pfam" id="PF18052">
    <property type="entry name" value="Rx_N"/>
    <property type="match status" value="1"/>
</dbReference>
<dbReference type="Gene3D" id="3.80.10.10">
    <property type="entry name" value="Ribonuclease Inhibitor"/>
    <property type="match status" value="2"/>
</dbReference>
<evidence type="ECO:0000256" key="2">
    <source>
        <dbReference type="ARBA" id="ARBA00022614"/>
    </source>
</evidence>
<evidence type="ECO:0000259" key="11">
    <source>
        <dbReference type="Pfam" id="PF25013"/>
    </source>
</evidence>
<feature type="domain" description="Disease resistance N-terminal" evidence="9">
    <location>
        <begin position="12"/>
        <end position="95"/>
    </location>
</feature>
<dbReference type="InterPro" id="IPR032675">
    <property type="entry name" value="LRR_dom_sf"/>
</dbReference>
<dbReference type="Gene3D" id="1.10.10.10">
    <property type="entry name" value="Winged helix-like DNA-binding domain superfamily/Winged helix DNA-binding domain"/>
    <property type="match status" value="1"/>
</dbReference>
<dbReference type="GO" id="GO:0005524">
    <property type="term" value="F:ATP binding"/>
    <property type="evidence" value="ECO:0007669"/>
    <property type="project" value="UniProtKB-KW"/>
</dbReference>
<evidence type="ECO:0000256" key="4">
    <source>
        <dbReference type="ARBA" id="ARBA00022741"/>
    </source>
</evidence>
<dbReference type="InterPro" id="IPR042197">
    <property type="entry name" value="Apaf_helical"/>
</dbReference>